<gene>
    <name evidence="3" type="ORF">JF625_08065</name>
</gene>
<evidence type="ECO:0000259" key="1">
    <source>
        <dbReference type="Pfam" id="PF08874"/>
    </source>
</evidence>
<sequence>MPVPVLHLCCGDSAAGVIRAGLPGSAVLVLRDDLAVGPLGDVDSDRPDARAAFWHAVFPDEDREAIESGGRLVDQLAQEAATLQGLPDAAEKVVLWHGSGAAEQLILRRALWALRDAPVPLEEVTVGPDLLPGALRRDMTAVGMLEPEDAPRAVATARPVDPGRRAKLAAEWERLRADSGGLRHHRDGTITTHPIDAHDAEILAAVGDDWMPAARAVGQPMGTITGFFATDAFVFWRLRQLAAQGRVELEGSPTTIRGCRVRRAR</sequence>
<evidence type="ECO:0000313" key="4">
    <source>
        <dbReference type="Proteomes" id="UP000700706"/>
    </source>
</evidence>
<feature type="domain" description="DUF3658" evidence="2">
    <location>
        <begin position="155"/>
        <end position="257"/>
    </location>
</feature>
<dbReference type="InterPro" id="IPR014973">
    <property type="entry name" value="DUF1835"/>
</dbReference>
<reference evidence="3" key="1">
    <citation type="submission" date="2020-06" db="EMBL/GenBank/DDBJ databases">
        <title>Stable isotope informed genome-resolved metagenomics uncovers potential trophic interactions in rhizosphere soil.</title>
        <authorList>
            <person name="Starr E.P."/>
            <person name="Shi S."/>
            <person name="Blazewicz S.J."/>
            <person name="Koch B.J."/>
            <person name="Probst A.J."/>
            <person name="Hungate B.A."/>
            <person name="Pett-Ridge J."/>
            <person name="Firestone M.K."/>
            <person name="Banfield J.F."/>
        </authorList>
    </citation>
    <scope>NUCLEOTIDE SEQUENCE</scope>
    <source>
        <strain evidence="3">YM_69_17</strain>
    </source>
</reference>
<dbReference type="InterPro" id="IPR022123">
    <property type="entry name" value="DUF3658"/>
</dbReference>
<dbReference type="Proteomes" id="UP000700706">
    <property type="component" value="Unassembled WGS sequence"/>
</dbReference>
<dbReference type="AlphaFoldDB" id="A0A952KGT9"/>
<dbReference type="EMBL" id="JAEKLZ010000160">
    <property type="protein sequence ID" value="MBW8725091.1"/>
    <property type="molecule type" value="Genomic_DNA"/>
</dbReference>
<organism evidence="3 4">
    <name type="scientific">Inquilinus limosus</name>
    <dbReference type="NCBI Taxonomy" id="171674"/>
    <lineage>
        <taxon>Bacteria</taxon>
        <taxon>Pseudomonadati</taxon>
        <taxon>Pseudomonadota</taxon>
        <taxon>Alphaproteobacteria</taxon>
        <taxon>Rhodospirillales</taxon>
        <taxon>Rhodospirillaceae</taxon>
        <taxon>Inquilinus</taxon>
    </lineage>
</organism>
<evidence type="ECO:0000313" key="3">
    <source>
        <dbReference type="EMBL" id="MBW8725091.1"/>
    </source>
</evidence>
<dbReference type="Pfam" id="PF12395">
    <property type="entry name" value="DUF3658"/>
    <property type="match status" value="1"/>
</dbReference>
<accession>A0A952KGT9</accession>
<feature type="domain" description="DUF1835" evidence="1">
    <location>
        <begin position="6"/>
        <end position="125"/>
    </location>
</feature>
<protein>
    <submittedName>
        <fullName evidence="3">DUF1835 domain-containing protein</fullName>
    </submittedName>
</protein>
<proteinExistence type="predicted"/>
<evidence type="ECO:0000259" key="2">
    <source>
        <dbReference type="Pfam" id="PF12395"/>
    </source>
</evidence>
<name>A0A952KGT9_9PROT</name>
<dbReference type="Pfam" id="PF08874">
    <property type="entry name" value="DUF1835"/>
    <property type="match status" value="1"/>
</dbReference>
<comment type="caution">
    <text evidence="3">The sequence shown here is derived from an EMBL/GenBank/DDBJ whole genome shotgun (WGS) entry which is preliminary data.</text>
</comment>